<dbReference type="AlphaFoldDB" id="A0A1V6CDL9"/>
<gene>
    <name evidence="3" type="primary">wbpI</name>
    <name evidence="3" type="ORF">BWX89_00314</name>
</gene>
<keyword evidence="1 3" id="KW-0413">Isomerase</keyword>
<dbReference type="EMBL" id="MWDQ01000026">
    <property type="protein sequence ID" value="OQB74956.1"/>
    <property type="molecule type" value="Genomic_DNA"/>
</dbReference>
<feature type="domain" description="UDP-N-acetylglucosamine 2-epimerase" evidence="2">
    <location>
        <begin position="28"/>
        <end position="359"/>
    </location>
</feature>
<evidence type="ECO:0000313" key="3">
    <source>
        <dbReference type="EMBL" id="OQB74956.1"/>
    </source>
</evidence>
<dbReference type="Pfam" id="PF02350">
    <property type="entry name" value="Epimerase_2"/>
    <property type="match status" value="1"/>
</dbReference>
<reference evidence="3" key="1">
    <citation type="submission" date="2017-02" db="EMBL/GenBank/DDBJ databases">
        <title>Delving into the versatile metabolic prowess of the omnipresent phylum Bacteroidetes.</title>
        <authorList>
            <person name="Nobu M.K."/>
            <person name="Mei R."/>
            <person name="Narihiro T."/>
            <person name="Kuroda K."/>
            <person name="Liu W.-T."/>
        </authorList>
    </citation>
    <scope>NUCLEOTIDE SEQUENCE</scope>
    <source>
        <strain evidence="3">ADurb.Bin131</strain>
    </source>
</reference>
<evidence type="ECO:0000259" key="2">
    <source>
        <dbReference type="Pfam" id="PF02350"/>
    </source>
</evidence>
<dbReference type="GO" id="GO:0016853">
    <property type="term" value="F:isomerase activity"/>
    <property type="evidence" value="ECO:0007669"/>
    <property type="project" value="UniProtKB-KW"/>
</dbReference>
<dbReference type="InterPro" id="IPR029767">
    <property type="entry name" value="WecB-like"/>
</dbReference>
<dbReference type="SUPFAM" id="SSF53756">
    <property type="entry name" value="UDP-Glycosyltransferase/glycogen phosphorylase"/>
    <property type="match status" value="1"/>
</dbReference>
<dbReference type="EC" id="5.1.3.23" evidence="3"/>
<dbReference type="PANTHER" id="PTHR43174">
    <property type="entry name" value="UDP-N-ACETYLGLUCOSAMINE 2-EPIMERASE"/>
    <property type="match status" value="1"/>
</dbReference>
<comment type="caution">
    <text evidence="3">The sequence shown here is derived from an EMBL/GenBank/DDBJ whole genome shotgun (WGS) entry which is preliminary data.</text>
</comment>
<dbReference type="CDD" id="cd03786">
    <property type="entry name" value="GTB_UDP-GlcNAc_2-Epimerase"/>
    <property type="match status" value="1"/>
</dbReference>
<evidence type="ECO:0000256" key="1">
    <source>
        <dbReference type="RuleBase" id="RU003513"/>
    </source>
</evidence>
<name>A0A1V6CDL9_UNCT6</name>
<comment type="similarity">
    <text evidence="1">Belongs to the UDP-N-acetylglucosamine 2-epimerase family.</text>
</comment>
<protein>
    <submittedName>
        <fullName evidence="3">UDP-2,3-diacetamido-2,3-dideoxy-D-glucuronate 2-epimerase</fullName>
        <ecNumber evidence="3">5.1.3.23</ecNumber>
    </submittedName>
</protein>
<organism evidence="3">
    <name type="scientific">candidate division TA06 bacterium ADurb.Bin131</name>
    <dbReference type="NCBI Taxonomy" id="1852827"/>
    <lineage>
        <taxon>Bacteria</taxon>
        <taxon>Bacteria division TA06</taxon>
    </lineage>
</organism>
<accession>A0A1V6CDL9</accession>
<dbReference type="PANTHER" id="PTHR43174:SF1">
    <property type="entry name" value="UDP-N-ACETYLGLUCOSAMINE 2-EPIMERASE"/>
    <property type="match status" value="1"/>
</dbReference>
<dbReference type="InterPro" id="IPR003331">
    <property type="entry name" value="UDP_GlcNAc_Epimerase_2_dom"/>
</dbReference>
<dbReference type="Proteomes" id="UP000485562">
    <property type="component" value="Unassembled WGS sequence"/>
</dbReference>
<dbReference type="Gene3D" id="3.40.50.2000">
    <property type="entry name" value="Glycogen Phosphorylase B"/>
    <property type="match status" value="2"/>
</dbReference>
<sequence>MDKIRIFSIVGARPQFIKLAALTEKLHRLKFDKKVEHKILHTGQHYNYEMSKIFFQQMHIPEPDYNLEVGSHSPSKQIGLMMKGIENVFIKEKPDIAVIYGDTNSTLAGALTSVYIGIPVAHIEAGLRSFRMDMPEEINRTLSDRISTLLFCPTKAAAKNLKNEGITKNVWVVGDVMYDMFLYAQKYLNNKKILDAYNIHPKDYLLLTIHRKENTDNPDRLVQIIDTICQSGENILFLIHPRTEKILKEEKQFSFNRYNNLLVIKPVGYIDMLILEKNAKKIITDSGGVQKEAYWFNIPCIVLREETEWKELLSWKYFYIVGSDALKIQDSIKSTYRTCKQKSKIFGNGDASSLILKKIIEYLDK</sequence>
<proteinExistence type="inferred from homology"/>
<dbReference type="NCBIfam" id="TIGR00236">
    <property type="entry name" value="wecB"/>
    <property type="match status" value="1"/>
</dbReference>